<dbReference type="InterPro" id="IPR043034">
    <property type="entry name" value="DNA_pol_alpha_B_N_sf"/>
</dbReference>
<dbReference type="PANTHER" id="PTHR23061:SF12">
    <property type="entry name" value="DNA POLYMERASE ALPHA SUBUNIT B"/>
    <property type="match status" value="1"/>
</dbReference>
<evidence type="ECO:0000256" key="5">
    <source>
        <dbReference type="ARBA" id="ARBA00023242"/>
    </source>
</evidence>
<dbReference type="InterPro" id="IPR013627">
    <property type="entry name" value="Pol_alpha_B_N"/>
</dbReference>
<evidence type="ECO:0000259" key="7">
    <source>
        <dbReference type="Pfam" id="PF08418"/>
    </source>
</evidence>
<evidence type="ECO:0000256" key="1">
    <source>
        <dbReference type="ARBA" id="ARBA00004123"/>
    </source>
</evidence>
<comment type="caution">
    <text evidence="8">The sequence shown here is derived from an EMBL/GenBank/DDBJ whole genome shotgun (WGS) entry which is preliminary data.</text>
</comment>
<gene>
    <name evidence="8" type="ORF">KUTeg_013423</name>
</gene>
<proteinExistence type="inferred from homology"/>
<evidence type="ECO:0000256" key="2">
    <source>
        <dbReference type="ARBA" id="ARBA00007299"/>
    </source>
</evidence>
<evidence type="ECO:0000259" key="6">
    <source>
        <dbReference type="Pfam" id="PF04042"/>
    </source>
</evidence>
<evidence type="ECO:0000313" key="8">
    <source>
        <dbReference type="EMBL" id="KAJ8308549.1"/>
    </source>
</evidence>
<sequence length="438" mass="49127">MVVVSVKFRKYKHFAGKRLLINSKYWVTKMATVSEGDLSDEFSFFGIEIEDKAVVEKLQELCAVYRQDASQIAAEWTAYSQTKKGVLLNLENLNMLDRERLVKKTPKTPLAKKEKVPVIYDINSIQKGIDENDAEQLYNAYSGTTPKPSQKRQHTPENIAVKRFTNSVRSPVVPFSPASYSPAGKFVTRSNAGEVVFSYGNLDNVSWQGQGCTICHYGNMEVMTSQFKYMFQKLTEKANVLNDMIEDMARQLEKYHNIEEISHLALPIQSVPLPLPEVSKTETESGQLSILVAAGPFTTSDNLSYEPLVDLMKYLTRDKPDVCILLGPFVDAKNEEIEKGNCKVTYEEVFISNLKHVENVSKSCGTQVVVVPSYRDVHHDNVYPQPPFFDEKTKGGNKAGSSHMHFVSDPCTLAINNVVFGITSADILFHIGAEEISL</sequence>
<feature type="domain" description="DNA polymerase alpha subunit B N-terminal" evidence="7">
    <location>
        <begin position="37"/>
        <end position="103"/>
    </location>
</feature>
<organism evidence="8 9">
    <name type="scientific">Tegillarca granosa</name>
    <name type="common">Malaysian cockle</name>
    <name type="synonym">Anadara granosa</name>
    <dbReference type="NCBI Taxonomy" id="220873"/>
    <lineage>
        <taxon>Eukaryota</taxon>
        <taxon>Metazoa</taxon>
        <taxon>Spiralia</taxon>
        <taxon>Lophotrochozoa</taxon>
        <taxon>Mollusca</taxon>
        <taxon>Bivalvia</taxon>
        <taxon>Autobranchia</taxon>
        <taxon>Pteriomorphia</taxon>
        <taxon>Arcoida</taxon>
        <taxon>Arcoidea</taxon>
        <taxon>Arcidae</taxon>
        <taxon>Tegillarca</taxon>
    </lineage>
</organism>
<dbReference type="Gene3D" id="3.60.21.60">
    <property type="match status" value="1"/>
</dbReference>
<evidence type="ECO:0000313" key="9">
    <source>
        <dbReference type="Proteomes" id="UP001217089"/>
    </source>
</evidence>
<dbReference type="InterPro" id="IPR007185">
    <property type="entry name" value="DNA_pol_a/d/e_bsu"/>
</dbReference>
<keyword evidence="9" id="KW-1185">Reference proteome</keyword>
<accession>A0ABQ9EU03</accession>
<comment type="similarity">
    <text evidence="2">Belongs to the DNA polymerase alpha subunit B family.</text>
</comment>
<dbReference type="PANTHER" id="PTHR23061">
    <property type="entry name" value="DNA POLYMERASE 2 ALPHA 70 KDA SUBUNIT"/>
    <property type="match status" value="1"/>
</dbReference>
<comment type="subcellular location">
    <subcellularLocation>
        <location evidence="1">Nucleus</location>
    </subcellularLocation>
</comment>
<dbReference type="Proteomes" id="UP001217089">
    <property type="component" value="Unassembled WGS sequence"/>
</dbReference>
<feature type="domain" description="DNA polymerase alpha/delta/epsilon subunit B" evidence="6">
    <location>
        <begin position="290"/>
        <end position="437"/>
    </location>
</feature>
<evidence type="ECO:0000256" key="3">
    <source>
        <dbReference type="ARBA" id="ARBA00018596"/>
    </source>
</evidence>
<reference evidence="8 9" key="1">
    <citation type="submission" date="2022-12" db="EMBL/GenBank/DDBJ databases">
        <title>Chromosome-level genome of Tegillarca granosa.</title>
        <authorList>
            <person name="Kim J."/>
        </authorList>
    </citation>
    <scope>NUCLEOTIDE SEQUENCE [LARGE SCALE GENOMIC DNA]</scope>
    <source>
        <strain evidence="8">Teg-2019</strain>
        <tissue evidence="8">Adductor muscle</tissue>
    </source>
</reference>
<dbReference type="Pfam" id="PF08418">
    <property type="entry name" value="Pol_alpha_B_N"/>
    <property type="match status" value="1"/>
</dbReference>
<dbReference type="EMBL" id="JARBDR010000657">
    <property type="protein sequence ID" value="KAJ8308549.1"/>
    <property type="molecule type" value="Genomic_DNA"/>
</dbReference>
<protein>
    <recommendedName>
        <fullName evidence="3">DNA polymerase alpha subunit B</fullName>
    </recommendedName>
</protein>
<keyword evidence="4" id="KW-0235">DNA replication</keyword>
<keyword evidence="5" id="KW-0539">Nucleus</keyword>
<name>A0ABQ9EU03_TEGGR</name>
<evidence type="ECO:0000256" key="4">
    <source>
        <dbReference type="ARBA" id="ARBA00022705"/>
    </source>
</evidence>
<dbReference type="InterPro" id="IPR016722">
    <property type="entry name" value="DNA_pol_alpha_bsu"/>
</dbReference>
<dbReference type="Gene3D" id="1.10.8.530">
    <property type="entry name" value="DNA polymerase alpha-primase, subunit B, N-terminal domain"/>
    <property type="match status" value="1"/>
</dbReference>
<dbReference type="Pfam" id="PF04042">
    <property type="entry name" value="DNA_pol_E_B"/>
    <property type="match status" value="1"/>
</dbReference>